<dbReference type="SMART" id="SM00105">
    <property type="entry name" value="ArfGap"/>
    <property type="match status" value="1"/>
</dbReference>
<dbReference type="PRINTS" id="PR00405">
    <property type="entry name" value="REVINTRACTNG"/>
</dbReference>
<dbReference type="RefSeq" id="XP_003063066.1">
    <property type="nucleotide sequence ID" value="XM_003063020.1"/>
</dbReference>
<dbReference type="AlphaFoldDB" id="C1N4W3"/>
<keyword evidence="8" id="KW-1185">Reference proteome</keyword>
<dbReference type="GO" id="GO:0008270">
    <property type="term" value="F:zinc ion binding"/>
    <property type="evidence" value="ECO:0007669"/>
    <property type="project" value="UniProtKB-KW"/>
</dbReference>
<dbReference type="Pfam" id="PF01412">
    <property type="entry name" value="ArfGap"/>
    <property type="match status" value="1"/>
</dbReference>
<dbReference type="GO" id="GO:0005096">
    <property type="term" value="F:GTPase activator activity"/>
    <property type="evidence" value="ECO:0007669"/>
    <property type="project" value="UniProtKB-KW"/>
</dbReference>
<keyword evidence="2" id="KW-0479">Metal-binding</keyword>
<keyword evidence="3 5" id="KW-0863">Zinc-finger</keyword>
<dbReference type="GO" id="GO:0048205">
    <property type="term" value="P:COPI coating of Golgi vesicle"/>
    <property type="evidence" value="ECO:0007669"/>
    <property type="project" value="TreeGrafter"/>
</dbReference>
<dbReference type="SUPFAM" id="SSF57863">
    <property type="entry name" value="ArfGap/RecO-like zinc finger"/>
    <property type="match status" value="1"/>
</dbReference>
<dbReference type="InterPro" id="IPR037278">
    <property type="entry name" value="ARFGAP/RecO"/>
</dbReference>
<name>C1N4W3_MICPC</name>
<dbReference type="InterPro" id="IPR001164">
    <property type="entry name" value="ArfGAP_dom"/>
</dbReference>
<dbReference type="GeneID" id="9688303"/>
<reference evidence="7 8" key="1">
    <citation type="journal article" date="2009" name="Science">
        <title>Green evolution and dynamic adaptations revealed by genomes of the marine picoeukaryotes Micromonas.</title>
        <authorList>
            <person name="Worden A.Z."/>
            <person name="Lee J.H."/>
            <person name="Mock T."/>
            <person name="Rouze P."/>
            <person name="Simmons M.P."/>
            <person name="Aerts A.L."/>
            <person name="Allen A.E."/>
            <person name="Cuvelier M.L."/>
            <person name="Derelle E."/>
            <person name="Everett M.V."/>
            <person name="Foulon E."/>
            <person name="Grimwood J."/>
            <person name="Gundlach H."/>
            <person name="Henrissat B."/>
            <person name="Napoli C."/>
            <person name="McDonald S.M."/>
            <person name="Parker M.S."/>
            <person name="Rombauts S."/>
            <person name="Salamov A."/>
            <person name="Von Dassow P."/>
            <person name="Badger J.H."/>
            <person name="Coutinho P.M."/>
            <person name="Demir E."/>
            <person name="Dubchak I."/>
            <person name="Gentemann C."/>
            <person name="Eikrem W."/>
            <person name="Gready J.E."/>
            <person name="John U."/>
            <person name="Lanier W."/>
            <person name="Lindquist E.A."/>
            <person name="Lucas S."/>
            <person name="Mayer K.F."/>
            <person name="Moreau H."/>
            <person name="Not F."/>
            <person name="Otillar R."/>
            <person name="Panaud O."/>
            <person name="Pangilinan J."/>
            <person name="Paulsen I."/>
            <person name="Piegu B."/>
            <person name="Poliakov A."/>
            <person name="Robbens S."/>
            <person name="Schmutz J."/>
            <person name="Toulza E."/>
            <person name="Wyss T."/>
            <person name="Zelensky A."/>
            <person name="Zhou K."/>
            <person name="Armbrust E.V."/>
            <person name="Bhattacharya D."/>
            <person name="Goodenough U.W."/>
            <person name="Van de Peer Y."/>
            <person name="Grigoriev I.V."/>
        </authorList>
    </citation>
    <scope>NUCLEOTIDE SEQUENCE [LARGE SCALE GENOMIC DNA]</scope>
    <source>
        <strain evidence="7 8">CCMP1545</strain>
    </source>
</reference>
<dbReference type="STRING" id="564608.C1N4W3"/>
<dbReference type="GO" id="GO:0000139">
    <property type="term" value="C:Golgi membrane"/>
    <property type="evidence" value="ECO:0007669"/>
    <property type="project" value="GOC"/>
</dbReference>
<protein>
    <submittedName>
        <fullName evidence="7">Predicted protein</fullName>
    </submittedName>
</protein>
<dbReference type="CDD" id="cd08831">
    <property type="entry name" value="ArfGap_ArfGap2_3_like"/>
    <property type="match status" value="1"/>
</dbReference>
<evidence type="ECO:0000256" key="5">
    <source>
        <dbReference type="PROSITE-ProRule" id="PRU00288"/>
    </source>
</evidence>
<dbReference type="PROSITE" id="PS50115">
    <property type="entry name" value="ARFGAP"/>
    <property type="match status" value="1"/>
</dbReference>
<organism evidence="8">
    <name type="scientific">Micromonas pusilla (strain CCMP1545)</name>
    <name type="common">Picoplanktonic green alga</name>
    <dbReference type="NCBI Taxonomy" id="564608"/>
    <lineage>
        <taxon>Eukaryota</taxon>
        <taxon>Viridiplantae</taxon>
        <taxon>Chlorophyta</taxon>
        <taxon>Mamiellophyceae</taxon>
        <taxon>Mamiellales</taxon>
        <taxon>Mamiellaceae</taxon>
        <taxon>Micromonas</taxon>
    </lineage>
</organism>
<dbReference type="Gene3D" id="1.10.220.150">
    <property type="entry name" value="Arf GTPase activating protein"/>
    <property type="match status" value="1"/>
</dbReference>
<keyword evidence="4" id="KW-0862">Zinc</keyword>
<dbReference type="EMBL" id="GG663747">
    <property type="protein sequence ID" value="EEH53005.1"/>
    <property type="molecule type" value="Genomic_DNA"/>
</dbReference>
<feature type="non-terminal residue" evidence="7">
    <location>
        <position position="140"/>
    </location>
</feature>
<dbReference type="OMA" id="GKEWNIS"/>
<evidence type="ECO:0000256" key="4">
    <source>
        <dbReference type="ARBA" id="ARBA00022833"/>
    </source>
</evidence>
<evidence type="ECO:0000256" key="2">
    <source>
        <dbReference type="ARBA" id="ARBA00022723"/>
    </source>
</evidence>
<evidence type="ECO:0000256" key="3">
    <source>
        <dbReference type="ARBA" id="ARBA00022771"/>
    </source>
</evidence>
<dbReference type="PANTHER" id="PTHR45686:SF4">
    <property type="entry name" value="ADP-RIBOSYLATION FACTOR GTPASE ACTIVATING PROTEIN 3, ISOFORM H"/>
    <property type="match status" value="1"/>
</dbReference>
<dbReference type="OrthoDB" id="10266696at2759"/>
<evidence type="ECO:0000256" key="1">
    <source>
        <dbReference type="ARBA" id="ARBA00022468"/>
    </source>
</evidence>
<feature type="domain" description="Arf-GAP" evidence="6">
    <location>
        <begin position="8"/>
        <end position="116"/>
    </location>
</feature>
<keyword evidence="1" id="KW-0343">GTPase activation</keyword>
<dbReference type="eggNOG" id="KOG0706">
    <property type="taxonomic scope" value="Eukaryota"/>
</dbReference>
<evidence type="ECO:0000313" key="7">
    <source>
        <dbReference type="EMBL" id="EEH53005.1"/>
    </source>
</evidence>
<dbReference type="KEGG" id="mpp:MICPUCDRAFT_22083"/>
<accession>C1N4W3</accession>
<dbReference type="InterPro" id="IPR038508">
    <property type="entry name" value="ArfGAP_dom_sf"/>
</dbReference>
<gene>
    <name evidence="7" type="ORF">MICPUCDRAFT_22083</name>
</gene>
<dbReference type="Proteomes" id="UP000001876">
    <property type="component" value="Unassembled WGS sequence"/>
</dbReference>
<dbReference type="PANTHER" id="PTHR45686">
    <property type="entry name" value="ADP-RIBOSYLATION FACTOR GTPASE ACTIVATING PROTEIN 3, ISOFORM H-RELATED"/>
    <property type="match status" value="1"/>
</dbReference>
<sequence>MAHQEDRDLLFGRLLAKKDNKMCFDCTTPNPKWTSKNFGVFVCLDCSGIHRSLGVHISQVKSANMDRWSKEELDLFRVSGGNQKARTFFAQHGWGSSERGQISQKYTSRAAGLYKQFLAREIAAKNSALSPPTSPNAANT</sequence>
<proteinExistence type="predicted"/>
<evidence type="ECO:0000313" key="8">
    <source>
        <dbReference type="Proteomes" id="UP000001876"/>
    </source>
</evidence>
<evidence type="ECO:0000259" key="6">
    <source>
        <dbReference type="PROSITE" id="PS50115"/>
    </source>
</evidence>